<dbReference type="AlphaFoldDB" id="A0A8E2E3J5"/>
<name>A0A8E2E3J5_9PEZI</name>
<organism evidence="1 2">
    <name type="scientific">Lepidopterella palustris CBS 459.81</name>
    <dbReference type="NCBI Taxonomy" id="1314670"/>
    <lineage>
        <taxon>Eukaryota</taxon>
        <taxon>Fungi</taxon>
        <taxon>Dikarya</taxon>
        <taxon>Ascomycota</taxon>
        <taxon>Pezizomycotina</taxon>
        <taxon>Dothideomycetes</taxon>
        <taxon>Pleosporomycetidae</taxon>
        <taxon>Mytilinidiales</taxon>
        <taxon>Argynnaceae</taxon>
        <taxon>Lepidopterella</taxon>
    </lineage>
</organism>
<dbReference type="Proteomes" id="UP000250266">
    <property type="component" value="Unassembled WGS sequence"/>
</dbReference>
<evidence type="ECO:0008006" key="3">
    <source>
        <dbReference type="Google" id="ProtNLM"/>
    </source>
</evidence>
<dbReference type="OrthoDB" id="3936147at2759"/>
<dbReference type="PANTHER" id="PTHR38886">
    <property type="entry name" value="SESA DOMAIN-CONTAINING PROTEIN"/>
    <property type="match status" value="1"/>
</dbReference>
<reference evidence="1 2" key="1">
    <citation type="journal article" date="2016" name="Nat. Commun.">
        <title>Ectomycorrhizal ecology is imprinted in the genome of the dominant symbiotic fungus Cenococcum geophilum.</title>
        <authorList>
            <consortium name="DOE Joint Genome Institute"/>
            <person name="Peter M."/>
            <person name="Kohler A."/>
            <person name="Ohm R.A."/>
            <person name="Kuo A."/>
            <person name="Krutzmann J."/>
            <person name="Morin E."/>
            <person name="Arend M."/>
            <person name="Barry K.W."/>
            <person name="Binder M."/>
            <person name="Choi C."/>
            <person name="Clum A."/>
            <person name="Copeland A."/>
            <person name="Grisel N."/>
            <person name="Haridas S."/>
            <person name="Kipfer T."/>
            <person name="LaButti K."/>
            <person name="Lindquist E."/>
            <person name="Lipzen A."/>
            <person name="Maire R."/>
            <person name="Meier B."/>
            <person name="Mihaltcheva S."/>
            <person name="Molinier V."/>
            <person name="Murat C."/>
            <person name="Poggeler S."/>
            <person name="Quandt C.A."/>
            <person name="Sperisen C."/>
            <person name="Tritt A."/>
            <person name="Tisserant E."/>
            <person name="Crous P.W."/>
            <person name="Henrissat B."/>
            <person name="Nehls U."/>
            <person name="Egli S."/>
            <person name="Spatafora J.W."/>
            <person name="Grigoriev I.V."/>
            <person name="Martin F.M."/>
        </authorList>
    </citation>
    <scope>NUCLEOTIDE SEQUENCE [LARGE SCALE GENOMIC DNA]</scope>
    <source>
        <strain evidence="1 2">CBS 459.81</strain>
    </source>
</reference>
<proteinExistence type="predicted"/>
<protein>
    <recommendedName>
        <fullName evidence="3">NACHT-NTPase and P-loop NTPases N-terminal domain-containing protein</fullName>
    </recommendedName>
</protein>
<accession>A0A8E2E3J5</accession>
<evidence type="ECO:0000313" key="1">
    <source>
        <dbReference type="EMBL" id="OCK76690.1"/>
    </source>
</evidence>
<evidence type="ECO:0000313" key="2">
    <source>
        <dbReference type="Proteomes" id="UP000250266"/>
    </source>
</evidence>
<sequence>MPAFGWSVGDCIASADLIIHILKSLRDTGGASSEFQKLQTDLEFLKLVLERIKIVDVITPQTPAAQAASAAKFVNASQATLTALLDKISNFKNSLGESASKGKVKSGLRKVQWALMYADDVAKFRQILASQTASLTLFLETQNMLARDSRRS</sequence>
<gene>
    <name evidence="1" type="ORF">K432DRAFT_305835</name>
</gene>
<dbReference type="PANTHER" id="PTHR38886:SF1">
    <property type="entry name" value="NACHT-NTPASE AND P-LOOP NTPASES N-TERMINAL DOMAIN-CONTAINING PROTEIN"/>
    <property type="match status" value="1"/>
</dbReference>
<dbReference type="EMBL" id="KV745189">
    <property type="protein sequence ID" value="OCK76690.1"/>
    <property type="molecule type" value="Genomic_DNA"/>
</dbReference>
<keyword evidence="2" id="KW-1185">Reference proteome</keyword>